<keyword evidence="4" id="KW-1185">Reference proteome</keyword>
<dbReference type="InterPro" id="IPR056884">
    <property type="entry name" value="NPHP3-like_N"/>
</dbReference>
<organism evidence="3 4">
    <name type="scientific">Serendipita indica (strain DSM 11827)</name>
    <name type="common">Root endophyte fungus</name>
    <name type="synonym">Piriformospora indica</name>
    <dbReference type="NCBI Taxonomy" id="1109443"/>
    <lineage>
        <taxon>Eukaryota</taxon>
        <taxon>Fungi</taxon>
        <taxon>Dikarya</taxon>
        <taxon>Basidiomycota</taxon>
        <taxon>Agaricomycotina</taxon>
        <taxon>Agaricomycetes</taxon>
        <taxon>Sebacinales</taxon>
        <taxon>Serendipitaceae</taxon>
        <taxon>Serendipita</taxon>
    </lineage>
</organism>
<dbReference type="InParanoid" id="G4U1V9"/>
<dbReference type="EMBL" id="CAFZ01001719">
    <property type="protein sequence ID" value="CCA77552.1"/>
    <property type="molecule type" value="Genomic_DNA"/>
</dbReference>
<comment type="caution">
    <text evidence="3">The sequence shown here is derived from an EMBL/GenBank/DDBJ whole genome shotgun (WGS) entry which is preliminary data.</text>
</comment>
<sequence>MKAVCELGILFLETTKVRSGFALKSPPLARADCSMPKAVDENTSSLNEVHQRLSAHIGILDESIGTLPSETRGPAAIAEFQHAQQQYVAGLKVIRDRLKDMLAQRGSVSLRSILGKIADARIDPKIIASIKEEIAQLSKIFSVGNSQTAAPADSTFSQEATSRSMIVLQEEAWKMASLGPEQARPMGTQHQLCLPGTRTSVLQEIRNWATGEDSEKPIFWLCDIGGTGKSTVAYTLCHEWDTSDHIVIARFFFSKNARSTSETDIVCTTLGNDLGSKDKTIRTY</sequence>
<reference evidence="3 4" key="1">
    <citation type="journal article" date="2011" name="PLoS Pathog.">
        <title>Endophytic Life Strategies Decoded by Genome and Transcriptome Analyses of the Mutualistic Root Symbiont Piriformospora indica.</title>
        <authorList>
            <person name="Zuccaro A."/>
            <person name="Lahrmann U."/>
            <person name="Guldener U."/>
            <person name="Langen G."/>
            <person name="Pfiffi S."/>
            <person name="Biedenkopf D."/>
            <person name="Wong P."/>
            <person name="Samans B."/>
            <person name="Grimm C."/>
            <person name="Basiewicz M."/>
            <person name="Murat C."/>
            <person name="Martin F."/>
            <person name="Kogel K.H."/>
        </authorList>
    </citation>
    <scope>NUCLEOTIDE SEQUENCE [LARGE SCALE GENOMIC DNA]</scope>
    <source>
        <strain evidence="3 4">DSM 11827</strain>
    </source>
</reference>
<dbReference type="STRING" id="1109443.G4U1V9"/>
<feature type="domain" description="Nephrocystin 3-like N-terminal" evidence="2">
    <location>
        <begin position="203"/>
        <end position="277"/>
    </location>
</feature>
<gene>
    <name evidence="3" type="ORF">PIIN_11529</name>
</gene>
<evidence type="ECO:0000259" key="2">
    <source>
        <dbReference type="Pfam" id="PF24883"/>
    </source>
</evidence>
<dbReference type="HOGENOM" id="CLU_981963_0_0_1"/>
<feature type="non-terminal residue" evidence="3">
    <location>
        <position position="1"/>
    </location>
</feature>
<name>G4U1V9_SERID</name>
<accession>G4U1V9</accession>
<dbReference type="OrthoDB" id="2932404at2759"/>
<dbReference type="Pfam" id="PF24883">
    <property type="entry name" value="NPHP3_N"/>
    <property type="match status" value="1"/>
</dbReference>
<evidence type="ECO:0000256" key="1">
    <source>
        <dbReference type="ARBA" id="ARBA00022737"/>
    </source>
</evidence>
<dbReference type="Proteomes" id="UP000007148">
    <property type="component" value="Unassembled WGS sequence"/>
</dbReference>
<keyword evidence="1" id="KW-0677">Repeat</keyword>
<evidence type="ECO:0000313" key="3">
    <source>
        <dbReference type="EMBL" id="CCA77552.1"/>
    </source>
</evidence>
<evidence type="ECO:0000313" key="4">
    <source>
        <dbReference type="Proteomes" id="UP000007148"/>
    </source>
</evidence>
<dbReference type="AlphaFoldDB" id="G4U1V9"/>
<proteinExistence type="predicted"/>
<protein>
    <recommendedName>
        <fullName evidence="2">Nephrocystin 3-like N-terminal domain-containing protein</fullName>
    </recommendedName>
</protein>